<protein>
    <recommendedName>
        <fullName evidence="2">glycylpeptide N-tetradecanoyltransferase</fullName>
        <ecNumber evidence="2">2.3.1.97</ecNumber>
    </recommendedName>
</protein>
<proteinExistence type="inferred from homology"/>
<dbReference type="EC" id="2.3.1.97" evidence="2"/>
<dbReference type="SUPFAM" id="SSF55729">
    <property type="entry name" value="Acyl-CoA N-acyltransferases (Nat)"/>
    <property type="match status" value="2"/>
</dbReference>
<keyword evidence="4" id="KW-0012">Acyltransferase</keyword>
<feature type="domain" description="Glycylpeptide N-tetradecanoyltransferase N-terminal" evidence="6">
    <location>
        <begin position="78"/>
        <end position="189"/>
    </location>
</feature>
<name>A0A6C0EUU4_9ZZZZ</name>
<comment type="similarity">
    <text evidence="1">Belongs to the NMT family.</text>
</comment>
<dbReference type="InterPro" id="IPR016181">
    <property type="entry name" value="Acyl_CoA_acyltransferase"/>
</dbReference>
<dbReference type="Pfam" id="PF01233">
    <property type="entry name" value="NMT"/>
    <property type="match status" value="1"/>
</dbReference>
<dbReference type="GO" id="GO:0004379">
    <property type="term" value="F:glycylpeptide N-tetradecanoyltransferase activity"/>
    <property type="evidence" value="ECO:0007669"/>
    <property type="project" value="UniProtKB-EC"/>
</dbReference>
<sequence length="400" mass="46884">MIEYISYILFFITIIILISYIYIRIKYGFWVVQPVFHVYDIGYMLYPPGIINHKLPKKNKYTNFKNINTIIYTDLSEIKINQLINFIKINYLQNKNNVFNPSKDNINPYFSGHSAKSFVTFYNEENTLIDLKKSTTIQDTKIIGIITSRPIHITINNGDKDAVFDAYYIDYLCVDKSFRKKGIAPQIIQTHHYNQSHLNTNICVSLFKREDELTGIVPLCVYSTYGFSVDKWTKPIELSAEYKLLEINPQNFHYLYNFIKSTTANFDIVINTELTNIIELIKTKNIFVYVIIVKDEIICAYFYRKSCTYIETNMEVLSCFASINNCDNNDIFIQGFKISFWKIAEENYFGFAAIENISHNYIIINNLIIKTTPLIISPTAYFFYNFAYNTFKPEKVLIIN</sequence>
<accession>A0A6C0EUU4</accession>
<evidence type="ECO:0000313" key="7">
    <source>
        <dbReference type="EMBL" id="QHT31055.1"/>
    </source>
</evidence>
<organism evidence="7">
    <name type="scientific">viral metagenome</name>
    <dbReference type="NCBI Taxonomy" id="1070528"/>
    <lineage>
        <taxon>unclassified sequences</taxon>
        <taxon>metagenomes</taxon>
        <taxon>organismal metagenomes</taxon>
    </lineage>
</organism>
<reference evidence="7" key="1">
    <citation type="journal article" date="2020" name="Nature">
        <title>Giant virus diversity and host interactions through global metagenomics.</title>
        <authorList>
            <person name="Schulz F."/>
            <person name="Roux S."/>
            <person name="Paez-Espino D."/>
            <person name="Jungbluth S."/>
            <person name="Walsh D.A."/>
            <person name="Denef V.J."/>
            <person name="McMahon K.D."/>
            <person name="Konstantinidis K.T."/>
            <person name="Eloe-Fadrosh E.A."/>
            <person name="Kyrpides N.C."/>
            <person name="Woyke T."/>
        </authorList>
    </citation>
    <scope>NUCLEOTIDE SEQUENCE</scope>
    <source>
        <strain evidence="7">GVMAG-M-3300009155-2</strain>
    </source>
</reference>
<evidence type="ECO:0000256" key="4">
    <source>
        <dbReference type="ARBA" id="ARBA00023315"/>
    </source>
</evidence>
<keyword evidence="5" id="KW-0812">Transmembrane</keyword>
<dbReference type="InterPro" id="IPR022676">
    <property type="entry name" value="NMT_N"/>
</dbReference>
<evidence type="ECO:0000256" key="3">
    <source>
        <dbReference type="ARBA" id="ARBA00022679"/>
    </source>
</evidence>
<dbReference type="EMBL" id="MN738915">
    <property type="protein sequence ID" value="QHT31055.1"/>
    <property type="molecule type" value="Genomic_DNA"/>
</dbReference>
<dbReference type="AlphaFoldDB" id="A0A6C0EUU4"/>
<keyword evidence="5" id="KW-1133">Transmembrane helix</keyword>
<evidence type="ECO:0000256" key="2">
    <source>
        <dbReference type="ARBA" id="ARBA00012923"/>
    </source>
</evidence>
<keyword evidence="3" id="KW-0808">Transferase</keyword>
<evidence type="ECO:0000256" key="5">
    <source>
        <dbReference type="SAM" id="Phobius"/>
    </source>
</evidence>
<evidence type="ECO:0000256" key="1">
    <source>
        <dbReference type="ARBA" id="ARBA00009469"/>
    </source>
</evidence>
<dbReference type="Gene3D" id="3.40.630.30">
    <property type="match status" value="1"/>
</dbReference>
<keyword evidence="5" id="KW-0472">Membrane</keyword>
<feature type="transmembrane region" description="Helical" evidence="5">
    <location>
        <begin position="6"/>
        <end position="23"/>
    </location>
</feature>
<evidence type="ECO:0000259" key="6">
    <source>
        <dbReference type="Pfam" id="PF01233"/>
    </source>
</evidence>